<dbReference type="InterPro" id="IPR002401">
    <property type="entry name" value="Cyt_P450_E_grp-I"/>
</dbReference>
<evidence type="ECO:0000256" key="9">
    <source>
        <dbReference type="SAM" id="Phobius"/>
    </source>
</evidence>
<dbReference type="EMBL" id="LYCR01000049">
    <property type="protein sequence ID" value="OGM44850.1"/>
    <property type="molecule type" value="Genomic_DNA"/>
</dbReference>
<dbReference type="Gene3D" id="1.10.630.10">
    <property type="entry name" value="Cytochrome P450"/>
    <property type="match status" value="1"/>
</dbReference>
<comment type="caution">
    <text evidence="10">The sequence shown here is derived from an EMBL/GenBank/DDBJ whole genome shotgun (WGS) entry which is preliminary data.</text>
</comment>
<dbReference type="PRINTS" id="PR00385">
    <property type="entry name" value="P450"/>
</dbReference>
<keyword evidence="11" id="KW-1185">Reference proteome</keyword>
<keyword evidence="6 8" id="KW-0408">Iron</keyword>
<evidence type="ECO:0008006" key="12">
    <source>
        <dbReference type="Google" id="ProtNLM"/>
    </source>
</evidence>
<dbReference type="GO" id="GO:0005506">
    <property type="term" value="F:iron ion binding"/>
    <property type="evidence" value="ECO:0007669"/>
    <property type="project" value="InterPro"/>
</dbReference>
<evidence type="ECO:0000313" key="10">
    <source>
        <dbReference type="EMBL" id="OGM44850.1"/>
    </source>
</evidence>
<evidence type="ECO:0000256" key="1">
    <source>
        <dbReference type="ARBA" id="ARBA00001971"/>
    </source>
</evidence>
<evidence type="ECO:0000313" key="11">
    <source>
        <dbReference type="Proteomes" id="UP000179179"/>
    </source>
</evidence>
<name>A0A1F7ZZG2_9EURO</name>
<dbReference type="AlphaFoldDB" id="A0A1F7ZZG2"/>
<dbReference type="CDD" id="cd11062">
    <property type="entry name" value="CYP58-like"/>
    <property type="match status" value="1"/>
</dbReference>
<evidence type="ECO:0000256" key="5">
    <source>
        <dbReference type="ARBA" id="ARBA00023002"/>
    </source>
</evidence>
<dbReference type="PANTHER" id="PTHR24305:SF210">
    <property type="entry name" value="CYTOCHROME P450 MONOOXYGENASE ASQL-RELATED"/>
    <property type="match status" value="1"/>
</dbReference>
<sequence>MLKLEGLASWVVIIICCYLCQAGLKVLYRLHFHPLKNFPGPWLAAATGWYKFYYDVIRGGQYIFHIWRLEKEFNSTIIRISHNHLLINDPDFFHDVFKPGTEFQRDPTFYQSLPLANSLAALADFKLHGVRRKQLNPVFTPSAVAEALPTLSKNIEGIGEILSRAKRDGTAVDIQAHFFYLTINMISDKLFGSSLSLLDEKDQLDDIATTLQFFHRQSLLFVNFPSLGKLVDVLPEFLLRMVVPGYVRLREYCGARLGEVYARRQQKEKPSPDAGHRTLNDVLLESGQSDGIHIDRKYLIDESVLFMFVGTDTTAYALSFAIYYLLTHPDVLKKLKVELRDSERQIQSHDWPAIRKLEYLSAVIEEVLRISCPVQGFLPRVVPPSGRFIGSTFIPGGTIISVPLSGISKSEVIFKDPGSFRPERWLGDEGKSLEKWRVQFSLGPYACIGMKLSQMEMTMSLAYIFARFDLALHETDSRSMEILDYLLAANTSHVQVTVLKDNWS</sequence>
<keyword evidence="5" id="KW-0560">Oxidoreductase</keyword>
<keyword evidence="9" id="KW-1133">Transmembrane helix</keyword>
<organism evidence="10 11">
    <name type="scientific">Aspergillus bombycis</name>
    <dbReference type="NCBI Taxonomy" id="109264"/>
    <lineage>
        <taxon>Eukaryota</taxon>
        <taxon>Fungi</taxon>
        <taxon>Dikarya</taxon>
        <taxon>Ascomycota</taxon>
        <taxon>Pezizomycotina</taxon>
        <taxon>Eurotiomycetes</taxon>
        <taxon>Eurotiomycetidae</taxon>
        <taxon>Eurotiales</taxon>
        <taxon>Aspergillaceae</taxon>
        <taxon>Aspergillus</taxon>
    </lineage>
</organism>
<keyword evidence="7" id="KW-0503">Monooxygenase</keyword>
<feature type="transmembrane region" description="Helical" evidence="9">
    <location>
        <begin position="304"/>
        <end position="326"/>
    </location>
</feature>
<evidence type="ECO:0000256" key="2">
    <source>
        <dbReference type="ARBA" id="ARBA00010617"/>
    </source>
</evidence>
<gene>
    <name evidence="10" type="ORF">ABOM_006118</name>
</gene>
<dbReference type="GO" id="GO:0020037">
    <property type="term" value="F:heme binding"/>
    <property type="evidence" value="ECO:0007669"/>
    <property type="project" value="InterPro"/>
</dbReference>
<dbReference type="InterPro" id="IPR001128">
    <property type="entry name" value="Cyt_P450"/>
</dbReference>
<dbReference type="SUPFAM" id="SSF48264">
    <property type="entry name" value="Cytochrome P450"/>
    <property type="match status" value="1"/>
</dbReference>
<evidence type="ECO:0000256" key="8">
    <source>
        <dbReference type="PIRSR" id="PIRSR602401-1"/>
    </source>
</evidence>
<evidence type="ECO:0000256" key="7">
    <source>
        <dbReference type="ARBA" id="ARBA00023033"/>
    </source>
</evidence>
<dbReference type="GO" id="GO:0016705">
    <property type="term" value="F:oxidoreductase activity, acting on paired donors, with incorporation or reduction of molecular oxygen"/>
    <property type="evidence" value="ECO:0007669"/>
    <property type="project" value="InterPro"/>
</dbReference>
<feature type="transmembrane region" description="Helical" evidence="9">
    <location>
        <begin position="6"/>
        <end position="28"/>
    </location>
</feature>
<reference evidence="10 11" key="1">
    <citation type="journal article" date="2016" name="Genome Biol. Evol.">
        <title>Draft genome sequence of an aflatoxigenic Aspergillus species, A. bombycis.</title>
        <authorList>
            <person name="Moore G.G."/>
            <person name="Mack B.M."/>
            <person name="Beltz S.B."/>
            <person name="Gilbert M.K."/>
        </authorList>
    </citation>
    <scope>NUCLEOTIDE SEQUENCE [LARGE SCALE GENOMIC DNA]</scope>
    <source>
        <strain evidence="11">NRRL 26010</strain>
    </source>
</reference>
<dbReference type="RefSeq" id="XP_022388567.1">
    <property type="nucleotide sequence ID" value="XM_022533247.1"/>
</dbReference>
<proteinExistence type="inferred from homology"/>
<comment type="similarity">
    <text evidence="2">Belongs to the cytochrome P450 family.</text>
</comment>
<comment type="cofactor">
    <cofactor evidence="1 8">
        <name>heme</name>
        <dbReference type="ChEBI" id="CHEBI:30413"/>
    </cofactor>
</comment>
<evidence type="ECO:0000256" key="3">
    <source>
        <dbReference type="ARBA" id="ARBA00022617"/>
    </source>
</evidence>
<dbReference type="InterPro" id="IPR036396">
    <property type="entry name" value="Cyt_P450_sf"/>
</dbReference>
<dbReference type="GO" id="GO:0004497">
    <property type="term" value="F:monooxygenase activity"/>
    <property type="evidence" value="ECO:0007669"/>
    <property type="project" value="UniProtKB-KW"/>
</dbReference>
<dbReference type="Pfam" id="PF00067">
    <property type="entry name" value="p450"/>
    <property type="match status" value="1"/>
</dbReference>
<dbReference type="PANTHER" id="PTHR24305">
    <property type="entry name" value="CYTOCHROME P450"/>
    <property type="match status" value="1"/>
</dbReference>
<evidence type="ECO:0000256" key="6">
    <source>
        <dbReference type="ARBA" id="ARBA00023004"/>
    </source>
</evidence>
<protein>
    <recommendedName>
        <fullName evidence="12">Cytochrome P450</fullName>
    </recommendedName>
</protein>
<feature type="binding site" description="axial binding residue" evidence="8">
    <location>
        <position position="447"/>
    </location>
    <ligand>
        <name>heme</name>
        <dbReference type="ChEBI" id="CHEBI:30413"/>
    </ligand>
    <ligandPart>
        <name>Fe</name>
        <dbReference type="ChEBI" id="CHEBI:18248"/>
    </ligandPart>
</feature>
<dbReference type="STRING" id="109264.A0A1F7ZZG2"/>
<accession>A0A1F7ZZG2</accession>
<keyword evidence="9" id="KW-0472">Membrane</keyword>
<keyword evidence="4 8" id="KW-0479">Metal-binding</keyword>
<dbReference type="InterPro" id="IPR050121">
    <property type="entry name" value="Cytochrome_P450_monoxygenase"/>
</dbReference>
<keyword evidence="3 8" id="KW-0349">Heme</keyword>
<dbReference type="Proteomes" id="UP000179179">
    <property type="component" value="Unassembled WGS sequence"/>
</dbReference>
<dbReference type="GeneID" id="34449508"/>
<evidence type="ECO:0000256" key="4">
    <source>
        <dbReference type="ARBA" id="ARBA00022723"/>
    </source>
</evidence>
<keyword evidence="9" id="KW-0812">Transmembrane</keyword>
<dbReference type="PRINTS" id="PR00463">
    <property type="entry name" value="EP450I"/>
</dbReference>
<dbReference type="OrthoDB" id="3945418at2759"/>